<dbReference type="InterPro" id="IPR020798">
    <property type="entry name" value="Ribosomal_uL16_CS"/>
</dbReference>
<dbReference type="PRINTS" id="PR00060">
    <property type="entry name" value="RIBOSOMALL16"/>
</dbReference>
<sequence>MASFLRPTTFLANLSRMTLGPAATSSSSSSTSRAMMLLSSSSLSLTSSSSLSLSPSSSSYAHPLPLFQPRMQARHKALMPRRTKYRKAHKGRLPIALGGSTKATTLEWGDFGLRVNEPCRLSAKHLESAEAALKRGLKTVRGSKVYLRVFPDIPVCIKGNETRMGKGKGTFEFWACRLVEHFIPFQDLLFNSVLKFPSRSGTTRAGVGRVIFEVGGPNLRPEIAHAGTLKRIGIGQPASAKLTTDLFSPNAVMKLAAAKLPVTTEVIDKTSPPRVGYTTIDTIVKTPKIIKKGELDALASLGVGATMTSADVKGDVAAAVEDTVVA</sequence>
<dbReference type="GO" id="GO:0005762">
    <property type="term" value="C:mitochondrial large ribosomal subunit"/>
    <property type="evidence" value="ECO:0007669"/>
    <property type="project" value="TreeGrafter"/>
</dbReference>
<dbReference type="Gene3D" id="3.90.1170.10">
    <property type="entry name" value="Ribosomal protein L10e/L16"/>
    <property type="match status" value="1"/>
</dbReference>
<dbReference type="GO" id="GO:0003735">
    <property type="term" value="F:structural constituent of ribosome"/>
    <property type="evidence" value="ECO:0007669"/>
    <property type="project" value="InterPro"/>
</dbReference>
<dbReference type="STRING" id="796604.A0A2X0LQ53"/>
<dbReference type="SUPFAM" id="SSF54686">
    <property type="entry name" value="Ribosomal protein L16p/L10e"/>
    <property type="match status" value="1"/>
</dbReference>
<dbReference type="GO" id="GO:0032543">
    <property type="term" value="P:mitochondrial translation"/>
    <property type="evidence" value="ECO:0007669"/>
    <property type="project" value="TreeGrafter"/>
</dbReference>
<evidence type="ECO:0000256" key="3">
    <source>
        <dbReference type="ARBA" id="ARBA00023274"/>
    </source>
</evidence>
<evidence type="ECO:0000313" key="5">
    <source>
        <dbReference type="EMBL" id="SGY13770.1"/>
    </source>
</evidence>
<evidence type="ECO:0000256" key="1">
    <source>
        <dbReference type="ARBA" id="ARBA00008931"/>
    </source>
</evidence>
<evidence type="ECO:0000256" key="2">
    <source>
        <dbReference type="ARBA" id="ARBA00022980"/>
    </source>
</evidence>
<keyword evidence="2 4" id="KW-0689">Ribosomal protein</keyword>
<accession>A0A2X0LQ53</accession>
<evidence type="ECO:0000313" key="6">
    <source>
        <dbReference type="Proteomes" id="UP000249464"/>
    </source>
</evidence>
<dbReference type="GO" id="GO:0019843">
    <property type="term" value="F:rRNA binding"/>
    <property type="evidence" value="ECO:0007669"/>
    <property type="project" value="InterPro"/>
</dbReference>
<dbReference type="Proteomes" id="UP000249464">
    <property type="component" value="Unassembled WGS sequence"/>
</dbReference>
<dbReference type="InterPro" id="IPR036920">
    <property type="entry name" value="Ribosomal_uL16_sf"/>
</dbReference>
<keyword evidence="3 4" id="KW-0687">Ribonucleoprotein</keyword>
<protein>
    <submittedName>
        <fullName evidence="5">BQ5605_C010g05970 protein</fullName>
    </submittedName>
</protein>
<reference evidence="5 6" key="1">
    <citation type="submission" date="2016-11" db="EMBL/GenBank/DDBJ databases">
        <authorList>
            <person name="Jaros S."/>
            <person name="Januszkiewicz K."/>
            <person name="Wedrychowicz H."/>
        </authorList>
    </citation>
    <scope>NUCLEOTIDE SEQUENCE [LARGE SCALE GENOMIC DNA]</scope>
</reference>
<dbReference type="AlphaFoldDB" id="A0A2X0LQ53"/>
<dbReference type="PROSITE" id="PS00701">
    <property type="entry name" value="RIBOSOMAL_L16_2"/>
    <property type="match status" value="1"/>
</dbReference>
<evidence type="ECO:0000256" key="4">
    <source>
        <dbReference type="RuleBase" id="RU004413"/>
    </source>
</evidence>
<comment type="similarity">
    <text evidence="1 4">Belongs to the universal ribosomal protein uL16 family.</text>
</comment>
<name>A0A2X0LQ53_9BASI</name>
<dbReference type="Pfam" id="PF00252">
    <property type="entry name" value="Ribosomal_L16"/>
    <property type="match status" value="1"/>
</dbReference>
<proteinExistence type="inferred from homology"/>
<organism evidence="5 6">
    <name type="scientific">Microbotryum silenes-dioicae</name>
    <dbReference type="NCBI Taxonomy" id="796604"/>
    <lineage>
        <taxon>Eukaryota</taxon>
        <taxon>Fungi</taxon>
        <taxon>Dikarya</taxon>
        <taxon>Basidiomycota</taxon>
        <taxon>Pucciniomycotina</taxon>
        <taxon>Microbotryomycetes</taxon>
        <taxon>Microbotryales</taxon>
        <taxon>Microbotryaceae</taxon>
        <taxon>Microbotryum</taxon>
    </lineage>
</organism>
<dbReference type="InterPro" id="IPR016180">
    <property type="entry name" value="Ribosomal_uL16_dom"/>
</dbReference>
<dbReference type="InterPro" id="IPR000114">
    <property type="entry name" value="Ribosomal_uL16_bact-type"/>
</dbReference>
<gene>
    <name evidence="5" type="primary">BQ5605_C010g05970</name>
    <name evidence="5" type="ORF">BQ5605_C010G05970</name>
</gene>
<dbReference type="EMBL" id="FQNC01000012">
    <property type="protein sequence ID" value="SGY13770.1"/>
    <property type="molecule type" value="Genomic_DNA"/>
</dbReference>
<dbReference type="NCBIfam" id="TIGR01164">
    <property type="entry name" value="rplP_bact"/>
    <property type="match status" value="1"/>
</dbReference>
<keyword evidence="6" id="KW-1185">Reference proteome</keyword>
<dbReference type="PANTHER" id="PTHR12220">
    <property type="entry name" value="50S/60S RIBOSOMAL PROTEIN L16"/>
    <property type="match status" value="1"/>
</dbReference>
<dbReference type="CDD" id="cd01433">
    <property type="entry name" value="Ribosomal_L16_L10e"/>
    <property type="match status" value="1"/>
</dbReference>
<dbReference type="InterPro" id="IPR047873">
    <property type="entry name" value="Ribosomal_uL16"/>
</dbReference>
<dbReference type="PANTHER" id="PTHR12220:SF13">
    <property type="entry name" value="LARGE RIBOSOMAL SUBUNIT PROTEIN UL16M"/>
    <property type="match status" value="1"/>
</dbReference>